<evidence type="ECO:0000259" key="1">
    <source>
        <dbReference type="SMART" id="SM00382"/>
    </source>
</evidence>
<dbReference type="CDD" id="cd00009">
    <property type="entry name" value="AAA"/>
    <property type="match status" value="1"/>
</dbReference>
<keyword evidence="3" id="KW-1185">Reference proteome</keyword>
<evidence type="ECO:0000313" key="2">
    <source>
        <dbReference type="EMBL" id="MBP3958701.1"/>
    </source>
</evidence>
<dbReference type="Pfam" id="PF07728">
    <property type="entry name" value="AAA_5"/>
    <property type="match status" value="1"/>
</dbReference>
<sequence length="303" mass="33852">MPPWRDFSESLPAFDSQYHCDDKVAEVVNAAILLRRPLLVTGRPGSGKSSLARAIADDLRLGEVLTWPINSRSTLTEGLYTYDAIARLRDAQLPLKKGEAHKPIGEYIRLNALGTALYGHPKKAAGNPRVLLIDEIDKSDIDLPNDLLHVFERGEFEIPELVRLADRLASEVVETADPPPRGSSRSRVPIEGGVVRCTSFPIVIMTSNGERDFPPAFFRRCLRVKLPDPTLEHLTAIIHAHFRQCNSEAKELINEFLKSLSQNRELANDQLMNAVHLLTVARIPDAEQRVSLRELLFKGLTSE</sequence>
<dbReference type="Gene3D" id="3.40.50.300">
    <property type="entry name" value="P-loop containing nucleotide triphosphate hydrolases"/>
    <property type="match status" value="1"/>
</dbReference>
<evidence type="ECO:0000313" key="3">
    <source>
        <dbReference type="Proteomes" id="UP000676565"/>
    </source>
</evidence>
<dbReference type="Proteomes" id="UP000676565">
    <property type="component" value="Unassembled WGS sequence"/>
</dbReference>
<gene>
    <name evidence="2" type="ORF">J8F10_25935</name>
</gene>
<comment type="caution">
    <text evidence="2">The sequence shown here is derived from an EMBL/GenBank/DDBJ whole genome shotgun (WGS) entry which is preliminary data.</text>
</comment>
<name>A0ABS5BY96_9BACT</name>
<reference evidence="2 3" key="1">
    <citation type="submission" date="2021-04" db="EMBL/GenBank/DDBJ databases">
        <authorList>
            <person name="Ivanova A."/>
        </authorList>
    </citation>
    <scope>NUCLEOTIDE SEQUENCE [LARGE SCALE GENOMIC DNA]</scope>
    <source>
        <strain evidence="2 3">G18</strain>
    </source>
</reference>
<organism evidence="2 3">
    <name type="scientific">Gemmata palustris</name>
    <dbReference type="NCBI Taxonomy" id="2822762"/>
    <lineage>
        <taxon>Bacteria</taxon>
        <taxon>Pseudomonadati</taxon>
        <taxon>Planctomycetota</taxon>
        <taxon>Planctomycetia</taxon>
        <taxon>Gemmatales</taxon>
        <taxon>Gemmataceae</taxon>
        <taxon>Gemmata</taxon>
    </lineage>
</organism>
<protein>
    <submittedName>
        <fullName evidence="2">AAA family ATPase</fullName>
    </submittedName>
</protein>
<dbReference type="EMBL" id="JAGKQQ010000001">
    <property type="protein sequence ID" value="MBP3958701.1"/>
    <property type="molecule type" value="Genomic_DNA"/>
</dbReference>
<feature type="domain" description="AAA+ ATPase" evidence="1">
    <location>
        <begin position="34"/>
        <end position="232"/>
    </location>
</feature>
<dbReference type="InterPro" id="IPR003593">
    <property type="entry name" value="AAA+_ATPase"/>
</dbReference>
<proteinExistence type="predicted"/>
<dbReference type="RefSeq" id="WP_210658926.1">
    <property type="nucleotide sequence ID" value="NZ_JAGKQQ010000001.1"/>
</dbReference>
<dbReference type="SMART" id="SM00382">
    <property type="entry name" value="AAA"/>
    <property type="match status" value="1"/>
</dbReference>
<dbReference type="InterPro" id="IPR011704">
    <property type="entry name" value="ATPase_dyneun-rel_AAA"/>
</dbReference>
<accession>A0ABS5BY96</accession>
<dbReference type="InterPro" id="IPR027417">
    <property type="entry name" value="P-loop_NTPase"/>
</dbReference>
<dbReference type="SUPFAM" id="SSF52540">
    <property type="entry name" value="P-loop containing nucleoside triphosphate hydrolases"/>
    <property type="match status" value="1"/>
</dbReference>